<dbReference type="SMART" id="SM01381">
    <property type="entry name" value="7TM_GPCR_Srsx"/>
    <property type="match status" value="1"/>
</dbReference>
<dbReference type="PROSITE" id="PS00237">
    <property type="entry name" value="G_PROTEIN_RECEP_F1_1"/>
    <property type="match status" value="1"/>
</dbReference>
<dbReference type="Ensembl" id="ENSCMIT00000009162.1">
    <property type="protein sequence ID" value="ENSCMIP00000008916.1"/>
    <property type="gene ID" value="ENSCMIG00000004754.1"/>
</dbReference>
<dbReference type="InterPro" id="IPR004061">
    <property type="entry name" value="S1P_rcpt"/>
</dbReference>
<dbReference type="InParanoid" id="A0A4W3GZF1"/>
<feature type="transmembrane region" description="Helical" evidence="10">
    <location>
        <begin position="290"/>
        <end position="309"/>
    </location>
</feature>
<keyword evidence="8 9" id="KW-0807">Transducer</keyword>
<keyword evidence="7" id="KW-0325">Glycoprotein</keyword>
<dbReference type="Pfam" id="PF00001">
    <property type="entry name" value="7tm_1"/>
    <property type="match status" value="1"/>
</dbReference>
<dbReference type="PROSITE" id="PS50262">
    <property type="entry name" value="G_PROTEIN_RECEP_F1_2"/>
    <property type="match status" value="1"/>
</dbReference>
<evidence type="ECO:0000256" key="1">
    <source>
        <dbReference type="ARBA" id="ARBA00004651"/>
    </source>
</evidence>
<feature type="transmembrane region" description="Helical" evidence="10">
    <location>
        <begin position="121"/>
        <end position="137"/>
    </location>
</feature>
<protein>
    <submittedName>
        <fullName evidence="12">Sphingosine-1-phosphate receptor 5a</fullName>
    </submittedName>
</protein>
<evidence type="ECO:0000256" key="5">
    <source>
        <dbReference type="ARBA" id="ARBA00023040"/>
    </source>
</evidence>
<reference evidence="13" key="1">
    <citation type="journal article" date="2006" name="Science">
        <title>Ancient noncoding elements conserved in the human genome.</title>
        <authorList>
            <person name="Venkatesh B."/>
            <person name="Kirkness E.F."/>
            <person name="Loh Y.H."/>
            <person name="Halpern A.L."/>
            <person name="Lee A.P."/>
            <person name="Johnson J."/>
            <person name="Dandona N."/>
            <person name="Viswanathan L.D."/>
            <person name="Tay A."/>
            <person name="Venter J.C."/>
            <person name="Strausberg R.L."/>
            <person name="Brenner S."/>
        </authorList>
    </citation>
    <scope>NUCLEOTIDE SEQUENCE [LARGE SCALE GENOMIC DNA]</scope>
</reference>
<keyword evidence="3 9" id="KW-0812">Transmembrane</keyword>
<dbReference type="AlphaFoldDB" id="A0A4W3GZF1"/>
<dbReference type="PRINTS" id="PR00642">
    <property type="entry name" value="EDG1RECEPTOR"/>
</dbReference>
<proteinExistence type="inferred from homology"/>
<dbReference type="GO" id="GO:0005886">
    <property type="term" value="C:plasma membrane"/>
    <property type="evidence" value="ECO:0007669"/>
    <property type="project" value="UniProtKB-SubCell"/>
</dbReference>
<accession>A0A4W3GZF1</accession>
<dbReference type="GO" id="GO:0038036">
    <property type="term" value="F:sphingosine-1-phosphate receptor activity"/>
    <property type="evidence" value="ECO:0007669"/>
    <property type="project" value="InterPro"/>
</dbReference>
<feature type="transmembrane region" description="Helical" evidence="10">
    <location>
        <begin position="198"/>
        <end position="225"/>
    </location>
</feature>
<sequence>MGLLDTGSISRVFRQYYDNDTIFIHYNHTGKLGTPGRYKTGMKIEAILSLIMCVFIVLENLLVLIAIWRNKKFHLPMYYLLANLTVSDLLAGVSYMVNILLSGANTLRLTPLLWFLREGGVFITLAASVFSLLAIAVERHITMERMKLYHEDKRYRMLASVAGCWSVAGLLGILPILGWNCIGKLVDCSTVLPLYSRYYVLCCIAVFIAILLAIVVLYVRIYLLVKGSSPHMSSLRGGGAKKSHKYMALLKTLTIVVSTFILCWLPLFILLLLDFFGRVGWSWILYKSDYFLFLAILNSALNPIIYTWTNKDMRRTIVRLLCLAKEGEKTQCFGVLMSECSSQLDRSSHRHEALNTTLSSGNAPQSPTRTSFA</sequence>
<evidence type="ECO:0000256" key="9">
    <source>
        <dbReference type="RuleBase" id="RU000688"/>
    </source>
</evidence>
<evidence type="ECO:0000256" key="10">
    <source>
        <dbReference type="SAM" id="Phobius"/>
    </source>
</evidence>
<dbReference type="Proteomes" id="UP000314986">
    <property type="component" value="Unassembled WGS sequence"/>
</dbReference>
<keyword evidence="2" id="KW-1003">Cell membrane</keyword>
<reference evidence="13" key="3">
    <citation type="journal article" date="2014" name="Nature">
        <title>Elephant shark genome provides unique insights into gnathostome evolution.</title>
        <authorList>
            <consortium name="International Elephant Shark Genome Sequencing Consortium"/>
            <person name="Venkatesh B."/>
            <person name="Lee A.P."/>
            <person name="Ravi V."/>
            <person name="Maurya A.K."/>
            <person name="Lian M.M."/>
            <person name="Swann J.B."/>
            <person name="Ohta Y."/>
            <person name="Flajnik M.F."/>
            <person name="Sutoh Y."/>
            <person name="Kasahara M."/>
            <person name="Hoon S."/>
            <person name="Gangu V."/>
            <person name="Roy S.W."/>
            <person name="Irimia M."/>
            <person name="Korzh V."/>
            <person name="Kondrychyn I."/>
            <person name="Lim Z.W."/>
            <person name="Tay B.H."/>
            <person name="Tohari S."/>
            <person name="Kong K.W."/>
            <person name="Ho S."/>
            <person name="Lorente-Galdos B."/>
            <person name="Quilez J."/>
            <person name="Marques-Bonet T."/>
            <person name="Raney B.J."/>
            <person name="Ingham P.W."/>
            <person name="Tay A."/>
            <person name="Hillier L.W."/>
            <person name="Minx P."/>
            <person name="Boehm T."/>
            <person name="Wilson R.K."/>
            <person name="Brenner S."/>
            <person name="Warren W.C."/>
        </authorList>
    </citation>
    <scope>NUCLEOTIDE SEQUENCE [LARGE SCALE GENOMIC DNA]</scope>
</reference>
<comment type="subcellular location">
    <subcellularLocation>
        <location evidence="1">Cell membrane</location>
        <topology evidence="1">Multi-pass membrane protein</topology>
    </subcellularLocation>
</comment>
<feature type="domain" description="G-protein coupled receptors family 1 profile" evidence="11">
    <location>
        <begin position="59"/>
        <end position="306"/>
    </location>
</feature>
<name>A0A4W3GZF1_CALMI</name>
<dbReference type="Gene3D" id="1.20.1070.10">
    <property type="entry name" value="Rhodopsin 7-helix transmembrane proteins"/>
    <property type="match status" value="1"/>
</dbReference>
<evidence type="ECO:0000313" key="13">
    <source>
        <dbReference type="Proteomes" id="UP000314986"/>
    </source>
</evidence>
<reference evidence="13" key="2">
    <citation type="journal article" date="2007" name="PLoS Biol.">
        <title>Survey sequencing and comparative analysis of the elephant shark (Callorhinchus milii) genome.</title>
        <authorList>
            <person name="Venkatesh B."/>
            <person name="Kirkness E.F."/>
            <person name="Loh Y.H."/>
            <person name="Halpern A.L."/>
            <person name="Lee A.P."/>
            <person name="Johnson J."/>
            <person name="Dandona N."/>
            <person name="Viswanathan L.D."/>
            <person name="Tay A."/>
            <person name="Venter J.C."/>
            <person name="Strausberg R.L."/>
            <person name="Brenner S."/>
        </authorList>
    </citation>
    <scope>NUCLEOTIDE SEQUENCE [LARGE SCALE GENOMIC DNA]</scope>
</reference>
<keyword evidence="5 9" id="KW-0297">G-protein coupled receptor</keyword>
<evidence type="ECO:0000256" key="4">
    <source>
        <dbReference type="ARBA" id="ARBA00022989"/>
    </source>
</evidence>
<evidence type="ECO:0000256" key="8">
    <source>
        <dbReference type="ARBA" id="ARBA00023224"/>
    </source>
</evidence>
<dbReference type="GeneID" id="103187562"/>
<evidence type="ECO:0000256" key="7">
    <source>
        <dbReference type="ARBA" id="ARBA00023180"/>
    </source>
</evidence>
<comment type="similarity">
    <text evidence="9">Belongs to the G-protein coupled receptor 1 family.</text>
</comment>
<dbReference type="OMA" id="RLVKCNS"/>
<evidence type="ECO:0000256" key="6">
    <source>
        <dbReference type="ARBA" id="ARBA00023136"/>
    </source>
</evidence>
<reference evidence="12" key="4">
    <citation type="submission" date="2025-08" db="UniProtKB">
        <authorList>
            <consortium name="Ensembl"/>
        </authorList>
    </citation>
    <scope>IDENTIFICATION</scope>
</reference>
<evidence type="ECO:0000259" key="11">
    <source>
        <dbReference type="PROSITE" id="PS50262"/>
    </source>
</evidence>
<evidence type="ECO:0000256" key="3">
    <source>
        <dbReference type="ARBA" id="ARBA00022692"/>
    </source>
</evidence>
<feature type="transmembrane region" description="Helical" evidence="10">
    <location>
        <begin position="158"/>
        <end position="178"/>
    </location>
</feature>
<keyword evidence="4 10" id="KW-1133">Transmembrane helix</keyword>
<dbReference type="PRINTS" id="PR00237">
    <property type="entry name" value="GPCRRHODOPSN"/>
</dbReference>
<dbReference type="OrthoDB" id="10049450at2759"/>
<keyword evidence="6 10" id="KW-0472">Membrane</keyword>
<dbReference type="PANTHER" id="PTHR22750">
    <property type="entry name" value="G-PROTEIN COUPLED RECEPTOR"/>
    <property type="match status" value="1"/>
</dbReference>
<dbReference type="InterPro" id="IPR017452">
    <property type="entry name" value="GPCR_Rhodpsn_7TM"/>
</dbReference>
<evidence type="ECO:0000313" key="12">
    <source>
        <dbReference type="Ensembl" id="ENSCMIP00000008916.1"/>
    </source>
</evidence>
<dbReference type="GeneTree" id="ENSGT01050000244887"/>
<keyword evidence="9" id="KW-0675">Receptor</keyword>
<evidence type="ECO:0000256" key="2">
    <source>
        <dbReference type="ARBA" id="ARBA00022475"/>
    </source>
</evidence>
<dbReference type="PRINTS" id="PR01523">
    <property type="entry name" value="S1PRECEPTOR"/>
</dbReference>
<dbReference type="SUPFAM" id="SSF81321">
    <property type="entry name" value="Family A G protein-coupled receptor-like"/>
    <property type="match status" value="1"/>
</dbReference>
<organism evidence="12 13">
    <name type="scientific">Callorhinchus milii</name>
    <name type="common">Ghost shark</name>
    <dbReference type="NCBI Taxonomy" id="7868"/>
    <lineage>
        <taxon>Eukaryota</taxon>
        <taxon>Metazoa</taxon>
        <taxon>Chordata</taxon>
        <taxon>Craniata</taxon>
        <taxon>Vertebrata</taxon>
        <taxon>Chondrichthyes</taxon>
        <taxon>Holocephali</taxon>
        <taxon>Chimaeriformes</taxon>
        <taxon>Callorhinchidae</taxon>
        <taxon>Callorhinchus</taxon>
    </lineage>
</organism>
<reference evidence="12" key="5">
    <citation type="submission" date="2025-09" db="UniProtKB">
        <authorList>
            <consortium name="Ensembl"/>
        </authorList>
    </citation>
    <scope>IDENTIFICATION</scope>
</reference>
<dbReference type="KEGG" id="cmk:103187562"/>
<gene>
    <name evidence="12" type="primary">LOC103187562</name>
</gene>
<dbReference type="InterPro" id="IPR000276">
    <property type="entry name" value="GPCR_Rhodpsn"/>
</dbReference>
<feature type="transmembrane region" description="Helical" evidence="10">
    <location>
        <begin position="46"/>
        <end position="68"/>
    </location>
</feature>
<keyword evidence="13" id="KW-1185">Reference proteome</keyword>
<feature type="transmembrane region" description="Helical" evidence="10">
    <location>
        <begin position="246"/>
        <end position="270"/>
    </location>
</feature>
<feature type="transmembrane region" description="Helical" evidence="10">
    <location>
        <begin position="80"/>
        <end position="101"/>
    </location>
</feature>